<organism evidence="1 2">
    <name type="scientific">Stylosanthes scabra</name>
    <dbReference type="NCBI Taxonomy" id="79078"/>
    <lineage>
        <taxon>Eukaryota</taxon>
        <taxon>Viridiplantae</taxon>
        <taxon>Streptophyta</taxon>
        <taxon>Embryophyta</taxon>
        <taxon>Tracheophyta</taxon>
        <taxon>Spermatophyta</taxon>
        <taxon>Magnoliopsida</taxon>
        <taxon>eudicotyledons</taxon>
        <taxon>Gunneridae</taxon>
        <taxon>Pentapetalae</taxon>
        <taxon>rosids</taxon>
        <taxon>fabids</taxon>
        <taxon>Fabales</taxon>
        <taxon>Fabaceae</taxon>
        <taxon>Papilionoideae</taxon>
        <taxon>50 kb inversion clade</taxon>
        <taxon>dalbergioids sensu lato</taxon>
        <taxon>Dalbergieae</taxon>
        <taxon>Pterocarpus clade</taxon>
        <taxon>Stylosanthes</taxon>
    </lineage>
</organism>
<protein>
    <submittedName>
        <fullName evidence="1">Uncharacterized protein</fullName>
    </submittedName>
</protein>
<keyword evidence="2" id="KW-1185">Reference proteome</keyword>
<accession>A0ABU6WFW9</accession>
<dbReference type="Proteomes" id="UP001341840">
    <property type="component" value="Unassembled WGS sequence"/>
</dbReference>
<sequence>MFPSASTRVAAHIPSCHRVPLRVPAVANSCPALDLQPPRPCSLPPSAIPSNCPPAMRTLMLVRASKQKARVLPVASILGLWYCSCRVVLLCPWNVYLEGEGIYTREEELVGTKDQLEKTTTLVDAEGKVRLRASGGGLR</sequence>
<evidence type="ECO:0000313" key="2">
    <source>
        <dbReference type="Proteomes" id="UP001341840"/>
    </source>
</evidence>
<evidence type="ECO:0000313" key="1">
    <source>
        <dbReference type="EMBL" id="MED6184137.1"/>
    </source>
</evidence>
<dbReference type="EMBL" id="JASCZI010181509">
    <property type="protein sequence ID" value="MED6184137.1"/>
    <property type="molecule type" value="Genomic_DNA"/>
</dbReference>
<gene>
    <name evidence="1" type="ORF">PIB30_044567</name>
</gene>
<proteinExistence type="predicted"/>
<comment type="caution">
    <text evidence="1">The sequence shown here is derived from an EMBL/GenBank/DDBJ whole genome shotgun (WGS) entry which is preliminary data.</text>
</comment>
<name>A0ABU6WFW9_9FABA</name>
<reference evidence="1 2" key="1">
    <citation type="journal article" date="2023" name="Plants (Basel)">
        <title>Bridging the Gap: Combining Genomics and Transcriptomics Approaches to Understand Stylosanthes scabra, an Orphan Legume from the Brazilian Caatinga.</title>
        <authorList>
            <person name="Ferreira-Neto J.R.C."/>
            <person name="da Silva M.D."/>
            <person name="Binneck E."/>
            <person name="de Melo N.F."/>
            <person name="da Silva R.H."/>
            <person name="de Melo A.L.T.M."/>
            <person name="Pandolfi V."/>
            <person name="Bustamante F.O."/>
            <person name="Brasileiro-Vidal A.C."/>
            <person name="Benko-Iseppon A.M."/>
        </authorList>
    </citation>
    <scope>NUCLEOTIDE SEQUENCE [LARGE SCALE GENOMIC DNA]</scope>
    <source>
        <tissue evidence="1">Leaves</tissue>
    </source>
</reference>